<accession>A0ABQ9EVK7</accession>
<evidence type="ECO:0000313" key="2">
    <source>
        <dbReference type="Proteomes" id="UP001217089"/>
    </source>
</evidence>
<organism evidence="1 2">
    <name type="scientific">Tegillarca granosa</name>
    <name type="common">Malaysian cockle</name>
    <name type="synonym">Anadara granosa</name>
    <dbReference type="NCBI Taxonomy" id="220873"/>
    <lineage>
        <taxon>Eukaryota</taxon>
        <taxon>Metazoa</taxon>
        <taxon>Spiralia</taxon>
        <taxon>Lophotrochozoa</taxon>
        <taxon>Mollusca</taxon>
        <taxon>Bivalvia</taxon>
        <taxon>Autobranchia</taxon>
        <taxon>Pteriomorphia</taxon>
        <taxon>Arcoida</taxon>
        <taxon>Arcoidea</taxon>
        <taxon>Arcidae</taxon>
        <taxon>Tegillarca</taxon>
    </lineage>
</organism>
<dbReference type="Proteomes" id="UP001217089">
    <property type="component" value="Unassembled WGS sequence"/>
</dbReference>
<name>A0ABQ9EVK7_TEGGR</name>
<comment type="caution">
    <text evidence="1">The sequence shown here is derived from an EMBL/GenBank/DDBJ whole genome shotgun (WGS) entry which is preliminary data.</text>
</comment>
<protein>
    <submittedName>
        <fullName evidence="1">Uncharacterized protein</fullName>
    </submittedName>
</protein>
<sequence length="168" mass="19208">MPPLRGACIVCQATIGPKQHAFQCKKCQRWQLRTCNTASKIYTVSLDVYSAIILSTLYADVAYNERDDVYRFIRKLFALPLLPAEHGPDAFEQLSSGSHPTQIVELLKYIYDTWTTSSVASWSVFNMSVRTNNNVEGWQNLCTEDEDLVPLSFQRNIDSNYRTRSSKQ</sequence>
<reference evidence="1 2" key="1">
    <citation type="submission" date="2022-12" db="EMBL/GenBank/DDBJ databases">
        <title>Chromosome-level genome of Tegillarca granosa.</title>
        <authorList>
            <person name="Kim J."/>
        </authorList>
    </citation>
    <scope>NUCLEOTIDE SEQUENCE [LARGE SCALE GENOMIC DNA]</scope>
    <source>
        <strain evidence="1">Teg-2019</strain>
        <tissue evidence="1">Adductor muscle</tissue>
    </source>
</reference>
<evidence type="ECO:0000313" key="1">
    <source>
        <dbReference type="EMBL" id="KAJ8307632.1"/>
    </source>
</evidence>
<keyword evidence="2" id="KW-1185">Reference proteome</keyword>
<dbReference type="EMBL" id="JARBDR010000773">
    <property type="protein sequence ID" value="KAJ8307632.1"/>
    <property type="molecule type" value="Genomic_DNA"/>
</dbReference>
<proteinExistence type="predicted"/>
<gene>
    <name evidence="1" type="ORF">KUTeg_014823</name>
</gene>